<protein>
    <submittedName>
        <fullName evidence="2">DUF2182 domain-containing protein</fullName>
    </submittedName>
</protein>
<dbReference type="RefSeq" id="WP_394316420.1">
    <property type="nucleotide sequence ID" value="NZ_JBHMQV010000001.1"/>
</dbReference>
<organism evidence="2 3">
    <name type="scientific">Streptomyces noboritoensis</name>
    <dbReference type="NCBI Taxonomy" id="67337"/>
    <lineage>
        <taxon>Bacteria</taxon>
        <taxon>Bacillati</taxon>
        <taxon>Actinomycetota</taxon>
        <taxon>Actinomycetes</taxon>
        <taxon>Kitasatosporales</taxon>
        <taxon>Streptomycetaceae</taxon>
        <taxon>Streptomyces</taxon>
    </lineage>
</organism>
<accession>A0ABV6TBG2</accession>
<feature type="transmembrane region" description="Helical" evidence="1">
    <location>
        <begin position="21"/>
        <end position="40"/>
    </location>
</feature>
<feature type="transmembrane region" description="Helical" evidence="1">
    <location>
        <begin position="60"/>
        <end position="86"/>
    </location>
</feature>
<reference evidence="2 3" key="1">
    <citation type="submission" date="2024-09" db="EMBL/GenBank/DDBJ databases">
        <authorList>
            <person name="Sun Q."/>
            <person name="Mori K."/>
        </authorList>
    </citation>
    <scope>NUCLEOTIDE SEQUENCE [LARGE SCALE GENOMIC DNA]</scope>
    <source>
        <strain evidence="2 3">JCM 4557</strain>
    </source>
</reference>
<dbReference type="Pfam" id="PF09948">
    <property type="entry name" value="PpoB2"/>
    <property type="match status" value="1"/>
</dbReference>
<evidence type="ECO:0000313" key="3">
    <source>
        <dbReference type="Proteomes" id="UP001589887"/>
    </source>
</evidence>
<dbReference type="InterPro" id="IPR018688">
    <property type="entry name" value="PpoB2-like"/>
</dbReference>
<name>A0ABV6TBG2_9ACTN</name>
<proteinExistence type="predicted"/>
<feature type="transmembrane region" description="Helical" evidence="1">
    <location>
        <begin position="192"/>
        <end position="225"/>
    </location>
</feature>
<comment type="caution">
    <text evidence="2">The sequence shown here is derived from an EMBL/GenBank/DDBJ whole genome shotgun (WGS) entry which is preliminary data.</text>
</comment>
<gene>
    <name evidence="2" type="ORF">ACFH04_02375</name>
</gene>
<feature type="transmembrane region" description="Helical" evidence="1">
    <location>
        <begin position="237"/>
        <end position="257"/>
    </location>
</feature>
<keyword evidence="1" id="KW-0472">Membrane</keyword>
<dbReference type="EMBL" id="JBHMQV010000001">
    <property type="protein sequence ID" value="MFC0842581.1"/>
    <property type="molecule type" value="Genomic_DNA"/>
</dbReference>
<sequence length="275" mass="30064">MPHLHLAPPVPTGRPALPTRDLAVAWFLMVLLAALAWVLTVDQSRHMGMEPGTMGLALPLFLLLWVVMMAAMMLPSVAPVAITWVRGINRRSTGPARALRIAAFVSGYLLAWTAFGLLAYAALAATGHLVDRDPGTGRWIGAAVFLLAAAQQFGPLKRVCLRHCRNPMFQLLQYSRYRPWAKDLRVGAHHGLYCVGCCWGLMIVLIPLGFMNIAAMAGLSAVIFLEKLWRQGPWLTWAVGLAFLVLAVLAPFQDWLLPGLDMSGSPMDEMTGRTG</sequence>
<evidence type="ECO:0000256" key="1">
    <source>
        <dbReference type="SAM" id="Phobius"/>
    </source>
</evidence>
<keyword evidence="1" id="KW-1133">Transmembrane helix</keyword>
<keyword evidence="3" id="KW-1185">Reference proteome</keyword>
<dbReference type="Proteomes" id="UP001589887">
    <property type="component" value="Unassembled WGS sequence"/>
</dbReference>
<feature type="transmembrane region" description="Helical" evidence="1">
    <location>
        <begin position="98"/>
        <end position="125"/>
    </location>
</feature>
<evidence type="ECO:0000313" key="2">
    <source>
        <dbReference type="EMBL" id="MFC0842581.1"/>
    </source>
</evidence>
<keyword evidence="1" id="KW-0812">Transmembrane</keyword>